<accession>A0ABP8BXJ7</accession>
<dbReference type="InterPro" id="IPR036388">
    <property type="entry name" value="WH-like_DNA-bd_sf"/>
</dbReference>
<dbReference type="RefSeq" id="WP_344894176.1">
    <property type="nucleotide sequence ID" value="NZ_BAABAS010000005.1"/>
</dbReference>
<comment type="caution">
    <text evidence="3">The sequence shown here is derived from an EMBL/GenBank/DDBJ whole genome shotgun (WGS) entry which is preliminary data.</text>
</comment>
<proteinExistence type="predicted"/>
<dbReference type="PANTHER" id="PTHR33164:SF57">
    <property type="entry name" value="MARR-FAMILY TRANSCRIPTIONAL REGULATOR"/>
    <property type="match status" value="1"/>
</dbReference>
<dbReference type="Gene3D" id="1.10.10.10">
    <property type="entry name" value="Winged helix-like DNA-binding domain superfamily/Winged helix DNA-binding domain"/>
    <property type="match status" value="1"/>
</dbReference>
<feature type="domain" description="HTH marR-type" evidence="2">
    <location>
        <begin position="16"/>
        <end position="156"/>
    </location>
</feature>
<dbReference type="Proteomes" id="UP001501710">
    <property type="component" value="Unassembled WGS sequence"/>
</dbReference>
<evidence type="ECO:0000313" key="4">
    <source>
        <dbReference type="Proteomes" id="UP001501710"/>
    </source>
</evidence>
<organism evidence="3 4">
    <name type="scientific">Actinomadura meridiana</name>
    <dbReference type="NCBI Taxonomy" id="559626"/>
    <lineage>
        <taxon>Bacteria</taxon>
        <taxon>Bacillati</taxon>
        <taxon>Actinomycetota</taxon>
        <taxon>Actinomycetes</taxon>
        <taxon>Streptosporangiales</taxon>
        <taxon>Thermomonosporaceae</taxon>
        <taxon>Actinomadura</taxon>
    </lineage>
</organism>
<dbReference type="SMART" id="SM00347">
    <property type="entry name" value="HTH_MARR"/>
    <property type="match status" value="1"/>
</dbReference>
<feature type="region of interest" description="Disordered" evidence="1">
    <location>
        <begin position="162"/>
        <end position="184"/>
    </location>
</feature>
<protein>
    <recommendedName>
        <fullName evidence="2">HTH marR-type domain-containing protein</fullName>
    </recommendedName>
</protein>
<dbReference type="InterPro" id="IPR000835">
    <property type="entry name" value="HTH_MarR-typ"/>
</dbReference>
<keyword evidence="4" id="KW-1185">Reference proteome</keyword>
<dbReference type="InterPro" id="IPR036390">
    <property type="entry name" value="WH_DNA-bd_sf"/>
</dbReference>
<evidence type="ECO:0000313" key="3">
    <source>
        <dbReference type="EMBL" id="GAA4229767.1"/>
    </source>
</evidence>
<dbReference type="PROSITE" id="PS50995">
    <property type="entry name" value="HTH_MARR_2"/>
    <property type="match status" value="1"/>
</dbReference>
<dbReference type="EMBL" id="BAABAS010000005">
    <property type="protein sequence ID" value="GAA4229767.1"/>
    <property type="molecule type" value="Genomic_DNA"/>
</dbReference>
<evidence type="ECO:0000259" key="2">
    <source>
        <dbReference type="PROSITE" id="PS50995"/>
    </source>
</evidence>
<dbReference type="SUPFAM" id="SSF46785">
    <property type="entry name" value="Winged helix' DNA-binding domain"/>
    <property type="match status" value="1"/>
</dbReference>
<dbReference type="InterPro" id="IPR039422">
    <property type="entry name" value="MarR/SlyA-like"/>
</dbReference>
<reference evidence="4" key="1">
    <citation type="journal article" date="2019" name="Int. J. Syst. Evol. Microbiol.">
        <title>The Global Catalogue of Microorganisms (GCM) 10K type strain sequencing project: providing services to taxonomists for standard genome sequencing and annotation.</title>
        <authorList>
            <consortium name="The Broad Institute Genomics Platform"/>
            <consortium name="The Broad Institute Genome Sequencing Center for Infectious Disease"/>
            <person name="Wu L."/>
            <person name="Ma J."/>
        </authorList>
    </citation>
    <scope>NUCLEOTIDE SEQUENCE [LARGE SCALE GENOMIC DNA]</scope>
    <source>
        <strain evidence="4">JCM 17440</strain>
    </source>
</reference>
<evidence type="ECO:0000256" key="1">
    <source>
        <dbReference type="SAM" id="MobiDB-lite"/>
    </source>
</evidence>
<gene>
    <name evidence="3" type="ORF">GCM10022254_22970</name>
</gene>
<dbReference type="Pfam" id="PF12802">
    <property type="entry name" value="MarR_2"/>
    <property type="match status" value="1"/>
</dbReference>
<name>A0ABP8BXJ7_9ACTN</name>
<sequence>MSDDSGAYGGSIDADLDAIVQLMGRMMRGIKGSGGHHETHELFRHVQAAGLGRRHLPALVSLAQHGPSPVGVLAERMALNPATASQLVGELQRAGFVERRPDERDRRRMIVSLDETHRTVIERFTRRRLDPLRLTLEALTPQERAHFILGWRTLVENMERSAAREGATGDAVATEDDAPPPCGG</sequence>
<dbReference type="PANTHER" id="PTHR33164">
    <property type="entry name" value="TRANSCRIPTIONAL REGULATOR, MARR FAMILY"/>
    <property type="match status" value="1"/>
</dbReference>